<comment type="pathway">
    <text evidence="2">Glycan biosynthesis; starch biosynthesis.</text>
</comment>
<dbReference type="InterPro" id="IPR013534">
    <property type="entry name" value="Starch_synth_cat_dom"/>
</dbReference>
<evidence type="ECO:0000256" key="10">
    <source>
        <dbReference type="SAM" id="MobiDB-lite"/>
    </source>
</evidence>
<keyword evidence="8" id="KW-0809">Transit peptide</keyword>
<name>A0A218WJL8_PUNGR</name>
<dbReference type="UniPathway" id="UPA00152"/>
<keyword evidence="7" id="KW-0750">Starch biosynthesis</keyword>
<protein>
    <recommendedName>
        <fullName evidence="4">starch synthase</fullName>
        <ecNumber evidence="4">2.4.1.21</ecNumber>
    </recommendedName>
</protein>
<comment type="caution">
    <text evidence="12">The sequence shown here is derived from an EMBL/GenBank/DDBJ whole genome shotgun (WGS) entry which is preliminary data.</text>
</comment>
<feature type="coiled-coil region" evidence="9">
    <location>
        <begin position="305"/>
        <end position="488"/>
    </location>
</feature>
<dbReference type="PANTHER" id="PTHR46083">
    <property type="match status" value="1"/>
</dbReference>
<feature type="region of interest" description="Disordered" evidence="10">
    <location>
        <begin position="1070"/>
        <end position="1097"/>
    </location>
</feature>
<comment type="catalytic activity">
    <reaction evidence="1">
        <text>[(1-&gt;4)-alpha-D-glucosyl](n) + ADP-alpha-D-glucose = [(1-&gt;4)-alpha-D-glucosyl](n+1) + ADP + H(+)</text>
        <dbReference type="Rhea" id="RHEA:18189"/>
        <dbReference type="Rhea" id="RHEA-COMP:9584"/>
        <dbReference type="Rhea" id="RHEA-COMP:9587"/>
        <dbReference type="ChEBI" id="CHEBI:15378"/>
        <dbReference type="ChEBI" id="CHEBI:15444"/>
        <dbReference type="ChEBI" id="CHEBI:57498"/>
        <dbReference type="ChEBI" id="CHEBI:456216"/>
        <dbReference type="EC" id="2.4.1.21"/>
    </reaction>
</comment>
<dbReference type="GO" id="GO:0019252">
    <property type="term" value="P:starch biosynthetic process"/>
    <property type="evidence" value="ECO:0007669"/>
    <property type="project" value="UniProtKB-UniPathway"/>
</dbReference>
<evidence type="ECO:0000259" key="11">
    <source>
        <dbReference type="Pfam" id="PF08323"/>
    </source>
</evidence>
<evidence type="ECO:0000256" key="4">
    <source>
        <dbReference type="ARBA" id="ARBA00012588"/>
    </source>
</evidence>
<evidence type="ECO:0000256" key="3">
    <source>
        <dbReference type="ARBA" id="ARBA00010281"/>
    </source>
</evidence>
<dbReference type="CDD" id="cd03791">
    <property type="entry name" value="GT5_Glycogen_synthase_DULL1-like"/>
    <property type="match status" value="1"/>
</dbReference>
<organism evidence="12 13">
    <name type="scientific">Punica granatum</name>
    <name type="common">Pomegranate</name>
    <dbReference type="NCBI Taxonomy" id="22663"/>
    <lineage>
        <taxon>Eukaryota</taxon>
        <taxon>Viridiplantae</taxon>
        <taxon>Streptophyta</taxon>
        <taxon>Embryophyta</taxon>
        <taxon>Tracheophyta</taxon>
        <taxon>Spermatophyta</taxon>
        <taxon>Magnoliopsida</taxon>
        <taxon>eudicotyledons</taxon>
        <taxon>Gunneridae</taxon>
        <taxon>Pentapetalae</taxon>
        <taxon>rosids</taxon>
        <taxon>malvids</taxon>
        <taxon>Myrtales</taxon>
        <taxon>Lythraceae</taxon>
        <taxon>Punica</taxon>
    </lineage>
</organism>
<evidence type="ECO:0000256" key="9">
    <source>
        <dbReference type="SAM" id="Coils"/>
    </source>
</evidence>
<comment type="similarity">
    <text evidence="3">Belongs to the glycosyltransferase 1 family. Bacterial/plant glycogen synthase subfamily.</text>
</comment>
<reference evidence="13" key="1">
    <citation type="journal article" date="2017" name="Plant J.">
        <title>The pomegranate (Punica granatum L.) genome and the genomics of punicalagin biosynthesis.</title>
        <authorList>
            <person name="Qin G."/>
            <person name="Xu C."/>
            <person name="Ming R."/>
            <person name="Tang H."/>
            <person name="Guyot R."/>
            <person name="Kramer E.M."/>
            <person name="Hu Y."/>
            <person name="Yi X."/>
            <person name="Qi Y."/>
            <person name="Xu X."/>
            <person name="Gao Z."/>
            <person name="Pan H."/>
            <person name="Jian J."/>
            <person name="Tian Y."/>
            <person name="Yue Z."/>
            <person name="Xu Y."/>
        </authorList>
    </citation>
    <scope>NUCLEOTIDE SEQUENCE [LARGE SCALE GENOMIC DNA]</scope>
    <source>
        <strain evidence="13">cv. Dabenzi</strain>
    </source>
</reference>
<evidence type="ECO:0000256" key="6">
    <source>
        <dbReference type="ARBA" id="ARBA00022679"/>
    </source>
</evidence>
<dbReference type="InterPro" id="IPR011835">
    <property type="entry name" value="GS/SS"/>
</dbReference>
<evidence type="ECO:0000256" key="7">
    <source>
        <dbReference type="ARBA" id="ARBA00022922"/>
    </source>
</evidence>
<keyword evidence="5" id="KW-0328">Glycosyltransferase</keyword>
<feature type="region of interest" description="Disordered" evidence="10">
    <location>
        <begin position="104"/>
        <end position="124"/>
    </location>
</feature>
<dbReference type="GO" id="GO:0009011">
    <property type="term" value="F:alpha-1,4-glucan glucosyltransferase (ADP-glucose donor) activity"/>
    <property type="evidence" value="ECO:0007669"/>
    <property type="project" value="UniProtKB-EC"/>
</dbReference>
<dbReference type="GO" id="GO:0004373">
    <property type="term" value="F:alpha-1,4-glucan glucosyltransferase (UDP-glucose donor) activity"/>
    <property type="evidence" value="ECO:0007669"/>
    <property type="project" value="InterPro"/>
</dbReference>
<gene>
    <name evidence="12" type="ORF">CDL15_Pgr009165</name>
</gene>
<feature type="domain" description="Starch synthase catalytic" evidence="11">
    <location>
        <begin position="574"/>
        <end position="715"/>
    </location>
</feature>
<dbReference type="Gene3D" id="3.40.50.2000">
    <property type="entry name" value="Glycogen Phosphorylase B"/>
    <property type="match status" value="5"/>
</dbReference>
<evidence type="ECO:0000313" key="13">
    <source>
        <dbReference type="Proteomes" id="UP000197138"/>
    </source>
</evidence>
<proteinExistence type="inferred from homology"/>
<dbReference type="HAMAP" id="MF_00484">
    <property type="entry name" value="Glycogen_synth"/>
    <property type="match status" value="1"/>
</dbReference>
<dbReference type="PANTHER" id="PTHR46083:SF2">
    <property type="entry name" value="STARCH SYNTHASE 4, CHLOROPLASTIC_AMYLOPLASTIC-RELATED"/>
    <property type="match status" value="1"/>
</dbReference>
<accession>A0A218WJL8</accession>
<sequence>MSSKISTCFLSHGLTGLNHRSSNVRFLASPSHRLLPSSCRMRHRSFRFSISSSTIHSNYYDYSRLAMNKKHHVKKMSSRRPSIIINGEMEPENIASQNVPIGSQEIMSNSDSDLDSGDGSDEDLTNQTIIDVENENDAPNESRTLSEAEKTNLAIVNDAGQQLSGLQMEDLVGMIRNAEKNIVLLDQARVRALNDLGSIMSEKEALQGEINVLEMKLVETDARMKVAAQEKLHVELLEDQLEKLKDELVQRSRIDRNESDVYKDHDYPLNQENSPSHHSIVHPHMYKDHKHPLNRDDSQPMQSSIYTLREELRSLRTENESLKNDIQALRDDLNGVKSTDERVIILEKEQSYLESALKNLESKLSDSREDVSKLSTLKFEYKDLLEKVENLQVLLDKATKQADQAILELQQNQELQKKVDKLEESLKEANIYKLSSEKLQQYNELMQQKIKLLEDRLERSDEEVLSYLQLYQESVQEFQDTLNSLKEESNKRALNEPVDDLPREFWSHLLLRIDGWFLEKKISANDANLLGEMVWKRERRICNAYMVCKEKNERDAISTFVGLISKAPTSPGLHVVHIAAEMAPVAKVGGLGDVVTGLSKALQKKGHLVEIILPKYDCMQYDRVRDLRALDFEVESYFEGRLFKNKIWIGTIEGLPVYFIEPLHPDKFFWRGQFYGEHDDFKRFSFFSRAALELLLQAGKKPDIIHCHDWQTAFVYQGTAPASEMASCGLDVQQLNRPDRMQDNSSHERVNPIKGAVVFSNIVTTVSPTYAQEVRTAEGGRGLHTTLNLHSKKFIGILNGIDTDAWNPASDSFLEVQYSATDVLGKAENKSALRRQLGLSRANPRQPLREFEGIVSQFQNHDHVRLILKYDESLSHRIYAASDMFIIPSIFEPCGLTQMIAMRYGSIPIARKTGGLNDSVFDVDDDTVPLQFRNGFTFLNADEQGLSSAFERAFNHYNNSAETWQQLVQKVMNLDFSWDSSASQYEELYSKSVARARAAQRSYVGSSTGTRDEVGGIGPGIVVDRVNQVISQVIQWALPGHDGLHKEPEIENIASLLFLISFTFNSAKASRSSLRPSGSKLPPGYSGSATSSSGPPVLRYPSTAPMRMTWQAQMAKMLWAWISDAARITISRV</sequence>
<feature type="compositionally biased region" description="Acidic residues" evidence="10">
    <location>
        <begin position="112"/>
        <end position="124"/>
    </location>
</feature>
<evidence type="ECO:0000256" key="5">
    <source>
        <dbReference type="ARBA" id="ARBA00022676"/>
    </source>
</evidence>
<dbReference type="EMBL" id="MTKT01004263">
    <property type="protein sequence ID" value="OWM72708.1"/>
    <property type="molecule type" value="Genomic_DNA"/>
</dbReference>
<evidence type="ECO:0000256" key="8">
    <source>
        <dbReference type="ARBA" id="ARBA00022946"/>
    </source>
</evidence>
<dbReference type="SUPFAM" id="SSF53756">
    <property type="entry name" value="UDP-Glycosyltransferase/glycogen phosphorylase"/>
    <property type="match status" value="1"/>
</dbReference>
<dbReference type="Proteomes" id="UP000197138">
    <property type="component" value="Unassembled WGS sequence"/>
</dbReference>
<evidence type="ECO:0000313" key="12">
    <source>
        <dbReference type="EMBL" id="OWM72708.1"/>
    </source>
</evidence>
<feature type="domain" description="Starch synthase catalytic" evidence="11">
    <location>
        <begin position="716"/>
        <end position="788"/>
    </location>
</feature>
<evidence type="ECO:0000256" key="1">
    <source>
        <dbReference type="ARBA" id="ARBA00001478"/>
    </source>
</evidence>
<evidence type="ECO:0000256" key="2">
    <source>
        <dbReference type="ARBA" id="ARBA00004727"/>
    </source>
</evidence>
<dbReference type="EC" id="2.4.1.21" evidence="4"/>
<feature type="coiled-coil region" evidence="9">
    <location>
        <begin position="203"/>
        <end position="254"/>
    </location>
</feature>
<keyword evidence="9" id="KW-0175">Coiled coil</keyword>
<dbReference type="Pfam" id="PF08323">
    <property type="entry name" value="Glyco_transf_5"/>
    <property type="match status" value="2"/>
</dbReference>
<dbReference type="AlphaFoldDB" id="A0A218WJL8"/>
<keyword evidence="6" id="KW-0808">Transferase</keyword>